<comment type="caution">
    <text evidence="10">The sequence shown here is derived from an EMBL/GenBank/DDBJ whole genome shotgun (WGS) entry which is preliminary data.</text>
</comment>
<sequence>MKLFGTCIILAGGKSSRMGFDKQFLKVDKRRLMYSIIQKLEDEFDEIIIVTNKPQHYIGLSQKITMDILKEKGPLGGIHAGLKLAKSQYSFVIACDMPNINLEYMRYMRLNTSAMGCTTRFGNWIEPFGSFYSKEIVPDIESYLKTEKRSINHLLMDLDINYIEEKKAREFSPNWDMFLNLNTQDDLENFLNNTQRESCS</sequence>
<dbReference type="GO" id="GO:0006777">
    <property type="term" value="P:Mo-molybdopterin cofactor biosynthetic process"/>
    <property type="evidence" value="ECO:0007669"/>
    <property type="project" value="UniProtKB-KW"/>
</dbReference>
<comment type="subcellular location">
    <subcellularLocation>
        <location evidence="8">Cytoplasm</location>
    </subcellularLocation>
</comment>
<feature type="binding site" evidence="8">
    <location>
        <position position="67"/>
    </location>
    <ligand>
        <name>GTP</name>
        <dbReference type="ChEBI" id="CHEBI:37565"/>
    </ligand>
</feature>
<comment type="similarity">
    <text evidence="8">Belongs to the MobA family.</text>
</comment>
<dbReference type="SUPFAM" id="SSF53448">
    <property type="entry name" value="Nucleotide-diphospho-sugar transferases"/>
    <property type="match status" value="1"/>
</dbReference>
<comment type="domain">
    <text evidence="8">The N-terminal domain determines nucleotide recognition and specific binding, while the C-terminal domain determines the specific binding to the target protein.</text>
</comment>
<feature type="binding site" evidence="8">
    <location>
        <position position="22"/>
    </location>
    <ligand>
        <name>GTP</name>
        <dbReference type="ChEBI" id="CHEBI:37565"/>
    </ligand>
</feature>
<dbReference type="AlphaFoldDB" id="A0A1U7M921"/>
<evidence type="ECO:0000313" key="10">
    <source>
        <dbReference type="EMBL" id="OLS03740.1"/>
    </source>
</evidence>
<evidence type="ECO:0000256" key="6">
    <source>
        <dbReference type="ARBA" id="ARBA00023134"/>
    </source>
</evidence>
<evidence type="ECO:0000256" key="7">
    <source>
        <dbReference type="ARBA" id="ARBA00023150"/>
    </source>
</evidence>
<dbReference type="OrthoDB" id="9788394at2"/>
<comment type="caution">
    <text evidence="8">Lacks conserved residue(s) required for the propagation of feature annotation.</text>
</comment>
<feature type="domain" description="MobA-like NTP transferase" evidence="9">
    <location>
        <begin position="7"/>
        <end position="148"/>
    </location>
</feature>
<evidence type="ECO:0000256" key="2">
    <source>
        <dbReference type="ARBA" id="ARBA00022679"/>
    </source>
</evidence>
<dbReference type="PANTHER" id="PTHR19136">
    <property type="entry name" value="MOLYBDENUM COFACTOR GUANYLYLTRANSFERASE"/>
    <property type="match status" value="1"/>
</dbReference>
<keyword evidence="2 8" id="KW-0808">Transferase</keyword>
<dbReference type="InterPro" id="IPR013482">
    <property type="entry name" value="Molybde_CF_guanTrfase"/>
</dbReference>
<evidence type="ECO:0000256" key="8">
    <source>
        <dbReference type="HAMAP-Rule" id="MF_00316"/>
    </source>
</evidence>
<organism evidence="10 11">
    <name type="scientific">Tissierella creatinophila DSM 6911</name>
    <dbReference type="NCBI Taxonomy" id="1123403"/>
    <lineage>
        <taxon>Bacteria</taxon>
        <taxon>Bacillati</taxon>
        <taxon>Bacillota</taxon>
        <taxon>Tissierellia</taxon>
        <taxon>Tissierellales</taxon>
        <taxon>Tissierellaceae</taxon>
        <taxon>Tissierella</taxon>
    </lineage>
</organism>
<dbReference type="GO" id="GO:0005737">
    <property type="term" value="C:cytoplasm"/>
    <property type="evidence" value="ECO:0007669"/>
    <property type="project" value="UniProtKB-SubCell"/>
</dbReference>
<keyword evidence="7 8" id="KW-0501">Molybdenum cofactor biosynthesis</keyword>
<dbReference type="PANTHER" id="PTHR19136:SF81">
    <property type="entry name" value="MOLYBDENUM COFACTOR GUANYLYLTRANSFERASE"/>
    <property type="match status" value="1"/>
</dbReference>
<comment type="catalytic activity">
    <reaction evidence="8">
        <text>Mo-molybdopterin + GTP + H(+) = Mo-molybdopterin guanine dinucleotide + diphosphate</text>
        <dbReference type="Rhea" id="RHEA:34243"/>
        <dbReference type="ChEBI" id="CHEBI:15378"/>
        <dbReference type="ChEBI" id="CHEBI:33019"/>
        <dbReference type="ChEBI" id="CHEBI:37565"/>
        <dbReference type="ChEBI" id="CHEBI:71302"/>
        <dbReference type="ChEBI" id="CHEBI:71310"/>
        <dbReference type="EC" id="2.7.7.77"/>
    </reaction>
</comment>
<dbReference type="GO" id="GO:0061603">
    <property type="term" value="F:molybdenum cofactor guanylyltransferase activity"/>
    <property type="evidence" value="ECO:0007669"/>
    <property type="project" value="UniProtKB-EC"/>
</dbReference>
<name>A0A1U7M921_TISCR</name>
<evidence type="ECO:0000256" key="5">
    <source>
        <dbReference type="ARBA" id="ARBA00022842"/>
    </source>
</evidence>
<dbReference type="EC" id="2.7.7.77" evidence="8"/>
<evidence type="ECO:0000313" key="11">
    <source>
        <dbReference type="Proteomes" id="UP000186112"/>
    </source>
</evidence>
<keyword evidence="6 8" id="KW-0342">GTP-binding</keyword>
<dbReference type="Gene3D" id="3.90.550.10">
    <property type="entry name" value="Spore Coat Polysaccharide Biosynthesis Protein SpsA, Chain A"/>
    <property type="match status" value="1"/>
</dbReference>
<feature type="binding site" evidence="8">
    <location>
        <begin position="10"/>
        <end position="12"/>
    </location>
    <ligand>
        <name>GTP</name>
        <dbReference type="ChEBI" id="CHEBI:37565"/>
    </ligand>
</feature>
<accession>A0A1U7M921</accession>
<keyword evidence="1 8" id="KW-0963">Cytoplasm</keyword>
<protein>
    <recommendedName>
        <fullName evidence="8">Probable molybdenum cofactor guanylyltransferase</fullName>
        <shortName evidence="8">MoCo guanylyltransferase</shortName>
        <ecNumber evidence="8">2.7.7.77</ecNumber>
    </recommendedName>
    <alternativeName>
        <fullName evidence="8">GTP:molybdopterin guanylyltransferase</fullName>
    </alternativeName>
    <alternativeName>
        <fullName evidence="8">Mo-MPT guanylyltransferase</fullName>
    </alternativeName>
    <alternativeName>
        <fullName evidence="8">Molybdopterin guanylyltransferase</fullName>
    </alternativeName>
    <alternativeName>
        <fullName evidence="8">Molybdopterin-guanine dinucleotide synthase</fullName>
        <shortName evidence="8">MGD synthase</shortName>
    </alternativeName>
</protein>
<comment type="cofactor">
    <cofactor evidence="8">
        <name>Mg(2+)</name>
        <dbReference type="ChEBI" id="CHEBI:18420"/>
    </cofactor>
</comment>
<evidence type="ECO:0000256" key="1">
    <source>
        <dbReference type="ARBA" id="ARBA00022490"/>
    </source>
</evidence>
<dbReference type="EMBL" id="LTDM01000003">
    <property type="protein sequence ID" value="OLS03740.1"/>
    <property type="molecule type" value="Genomic_DNA"/>
</dbReference>
<dbReference type="Pfam" id="PF12804">
    <property type="entry name" value="NTP_transf_3"/>
    <property type="match status" value="1"/>
</dbReference>
<keyword evidence="4 8" id="KW-0547">Nucleotide-binding</keyword>
<dbReference type="GO" id="GO:0005525">
    <property type="term" value="F:GTP binding"/>
    <property type="evidence" value="ECO:0007669"/>
    <property type="project" value="UniProtKB-UniRule"/>
</dbReference>
<dbReference type="CDD" id="cd02503">
    <property type="entry name" value="MobA"/>
    <property type="match status" value="1"/>
</dbReference>
<gene>
    <name evidence="8 10" type="primary">mobA</name>
    <name evidence="10" type="ORF">TICRE_02530</name>
</gene>
<feature type="binding site" evidence="8">
    <location>
        <position position="96"/>
    </location>
    <ligand>
        <name>Mg(2+)</name>
        <dbReference type="ChEBI" id="CHEBI:18420"/>
    </ligand>
</feature>
<proteinExistence type="inferred from homology"/>
<reference evidence="10 11" key="1">
    <citation type="submission" date="2016-02" db="EMBL/GenBank/DDBJ databases">
        <title>Genome sequence of Tissierella creatinophila DSM 6911.</title>
        <authorList>
            <person name="Poehlein A."/>
            <person name="Daniel R."/>
        </authorList>
    </citation>
    <scope>NUCLEOTIDE SEQUENCE [LARGE SCALE GENOMIC DNA]</scope>
    <source>
        <strain evidence="10 11">DSM 6911</strain>
    </source>
</reference>
<dbReference type="Proteomes" id="UP000186112">
    <property type="component" value="Unassembled WGS sequence"/>
</dbReference>
<dbReference type="GO" id="GO:0046872">
    <property type="term" value="F:metal ion binding"/>
    <property type="evidence" value="ECO:0007669"/>
    <property type="project" value="UniProtKB-KW"/>
</dbReference>
<keyword evidence="5 8" id="KW-0460">Magnesium</keyword>
<dbReference type="RefSeq" id="WP_075724321.1">
    <property type="nucleotide sequence ID" value="NZ_LTDM01000003.1"/>
</dbReference>
<dbReference type="HAMAP" id="MF_00316">
    <property type="entry name" value="MobA"/>
    <property type="match status" value="1"/>
</dbReference>
<evidence type="ECO:0000259" key="9">
    <source>
        <dbReference type="Pfam" id="PF12804"/>
    </source>
</evidence>
<dbReference type="InterPro" id="IPR029044">
    <property type="entry name" value="Nucleotide-diphossugar_trans"/>
</dbReference>
<dbReference type="InterPro" id="IPR025877">
    <property type="entry name" value="MobA-like_NTP_Trfase"/>
</dbReference>
<feature type="binding site" evidence="8">
    <location>
        <position position="96"/>
    </location>
    <ligand>
        <name>GTP</name>
        <dbReference type="ChEBI" id="CHEBI:37565"/>
    </ligand>
</feature>
<evidence type="ECO:0000256" key="4">
    <source>
        <dbReference type="ARBA" id="ARBA00022741"/>
    </source>
</evidence>
<keyword evidence="11" id="KW-1185">Reference proteome</keyword>
<keyword evidence="10" id="KW-0548">Nucleotidyltransferase</keyword>
<comment type="function">
    <text evidence="8">Transfers a GMP moiety from GTP to Mo-molybdopterin (Mo-MPT) cofactor (Moco or molybdenum cofactor) to form Mo-molybdopterin guanine dinucleotide (Mo-MGD) cofactor.</text>
</comment>
<evidence type="ECO:0000256" key="3">
    <source>
        <dbReference type="ARBA" id="ARBA00022723"/>
    </source>
</evidence>
<keyword evidence="3 8" id="KW-0479">Metal-binding</keyword>